<dbReference type="InterPro" id="IPR036396">
    <property type="entry name" value="Cyt_P450_sf"/>
</dbReference>
<keyword evidence="9" id="KW-1185">Reference proteome</keyword>
<evidence type="ECO:0000256" key="2">
    <source>
        <dbReference type="ARBA" id="ARBA00022723"/>
    </source>
</evidence>
<reference evidence="8 9" key="1">
    <citation type="submission" date="2018-12" db="EMBL/GenBank/DDBJ databases">
        <title>Flammeovirga pectinis sp. nov., isolated from the gut of the Korean scallop, Patinopecten yessoensis.</title>
        <authorList>
            <person name="Bae J.-W."/>
            <person name="Jeong Y.-S."/>
            <person name="Kang W."/>
        </authorList>
    </citation>
    <scope>NUCLEOTIDE SEQUENCE [LARGE SCALE GENOMIC DNA]</scope>
    <source>
        <strain evidence="8 9">L12M1</strain>
    </source>
</reference>
<evidence type="ECO:0000256" key="4">
    <source>
        <dbReference type="ARBA" id="ARBA00023004"/>
    </source>
</evidence>
<keyword evidence="4 6" id="KW-0408">Iron</keyword>
<dbReference type="AlphaFoldDB" id="A0A3S9P2E0"/>
<accession>A0A3S9P2E0</accession>
<gene>
    <name evidence="8" type="ORF">EI427_08965</name>
</gene>
<evidence type="ECO:0000256" key="5">
    <source>
        <dbReference type="ARBA" id="ARBA00023033"/>
    </source>
</evidence>
<dbReference type="KEGG" id="fll:EI427_08965"/>
<dbReference type="PANTHER" id="PTHR24303:SF31">
    <property type="entry name" value="CYTOCHROME P450 307A1-RELATED"/>
    <property type="match status" value="1"/>
</dbReference>
<evidence type="ECO:0000256" key="1">
    <source>
        <dbReference type="ARBA" id="ARBA00001971"/>
    </source>
</evidence>
<dbReference type="SUPFAM" id="SSF48264">
    <property type="entry name" value="Cytochrome P450"/>
    <property type="match status" value="1"/>
</dbReference>
<dbReference type="InterPro" id="IPR001128">
    <property type="entry name" value="Cyt_P450"/>
</dbReference>
<evidence type="ECO:0000256" key="6">
    <source>
        <dbReference type="PIRSR" id="PIRSR602401-1"/>
    </source>
</evidence>
<dbReference type="GO" id="GO:0020037">
    <property type="term" value="F:heme binding"/>
    <property type="evidence" value="ECO:0007669"/>
    <property type="project" value="InterPro"/>
</dbReference>
<evidence type="ECO:0000313" key="9">
    <source>
        <dbReference type="Proteomes" id="UP000267268"/>
    </source>
</evidence>
<dbReference type="OrthoDB" id="9764248at2"/>
<evidence type="ECO:0000256" key="3">
    <source>
        <dbReference type="ARBA" id="ARBA00023002"/>
    </source>
</evidence>
<comment type="cofactor">
    <cofactor evidence="1 6">
        <name>heme</name>
        <dbReference type="ChEBI" id="CHEBI:30413"/>
    </cofactor>
</comment>
<proteinExistence type="inferred from homology"/>
<dbReference type="PANTHER" id="PTHR24303">
    <property type="entry name" value="HEME-BINDING MONOOXYGENASE FAMILY"/>
    <property type="match status" value="1"/>
</dbReference>
<dbReference type="GO" id="GO:0005506">
    <property type="term" value="F:iron ion binding"/>
    <property type="evidence" value="ECO:0007669"/>
    <property type="project" value="InterPro"/>
</dbReference>
<dbReference type="GO" id="GO:0016705">
    <property type="term" value="F:oxidoreductase activity, acting on paired donors, with incorporation or reduction of molecular oxygen"/>
    <property type="evidence" value="ECO:0007669"/>
    <property type="project" value="InterPro"/>
</dbReference>
<sequence>MTNQDYTRTITDIKGPKGIPLFGNLFQIEREQIHLYYEKWAKEFGDFFFVNFLGKKILISSNPQNNANILKNRPTKFRRLSKMAEIIEEVGFYGVFTAESEEWIKHRKVTQQALSNKNVKSFFPQIVKVAERLDNFWESNLIDEVTKYQISNDFTRATVDVTTNLAFGYDMNTVENHENEIQDHIAKIFPKVNERVNSPLPIWRYIKSSSDKGLDQSMDALKITIGEFIKKAENNLEKDPSLKENPSNFIEALIASQDKENPFTWDEIFGNIYTMLLAGEDTTANSLSWLTYFIASDNELQNKVYNEIKEVLGEKEQITTFEEVARFKYLSAVLKEVLRLKPVSPSLYFQANEDVVVGDLLIPKDTFVLTQLRVGALSDDNFENAAEFIPERWLSAKETTGGCPFTGKHKAEVAMPFGGGPRFCPGKFLSETEMILFAVTLFKKFELTLSVPKEDIKEKFAFTMSPENLAVNLKKRKQVSISNLTKEKVSI</sequence>
<protein>
    <submittedName>
        <fullName evidence="8">Cytochrome P450</fullName>
    </submittedName>
</protein>
<dbReference type="RefSeq" id="WP_126613797.1">
    <property type="nucleotide sequence ID" value="NZ_CP034562.1"/>
</dbReference>
<name>A0A3S9P2E0_9BACT</name>
<dbReference type="EMBL" id="CP034562">
    <property type="protein sequence ID" value="AZQ62366.1"/>
    <property type="molecule type" value="Genomic_DNA"/>
</dbReference>
<dbReference type="Pfam" id="PF00067">
    <property type="entry name" value="p450"/>
    <property type="match status" value="1"/>
</dbReference>
<comment type="similarity">
    <text evidence="7">Belongs to the cytochrome P450 family.</text>
</comment>
<dbReference type="PRINTS" id="PR00385">
    <property type="entry name" value="P450"/>
</dbReference>
<dbReference type="InterPro" id="IPR017972">
    <property type="entry name" value="Cyt_P450_CS"/>
</dbReference>
<dbReference type="Proteomes" id="UP000267268">
    <property type="component" value="Chromosome 1"/>
</dbReference>
<keyword evidence="2 6" id="KW-0479">Metal-binding</keyword>
<keyword evidence="3 7" id="KW-0560">Oxidoreductase</keyword>
<dbReference type="PRINTS" id="PR00463">
    <property type="entry name" value="EP450I"/>
</dbReference>
<dbReference type="GO" id="GO:0004497">
    <property type="term" value="F:monooxygenase activity"/>
    <property type="evidence" value="ECO:0007669"/>
    <property type="project" value="UniProtKB-KW"/>
</dbReference>
<dbReference type="Gene3D" id="1.10.630.10">
    <property type="entry name" value="Cytochrome P450"/>
    <property type="match status" value="1"/>
</dbReference>
<evidence type="ECO:0000313" key="8">
    <source>
        <dbReference type="EMBL" id="AZQ62366.1"/>
    </source>
</evidence>
<dbReference type="InterPro" id="IPR002401">
    <property type="entry name" value="Cyt_P450_E_grp-I"/>
</dbReference>
<organism evidence="8 9">
    <name type="scientific">Flammeovirga pectinis</name>
    <dbReference type="NCBI Taxonomy" id="2494373"/>
    <lineage>
        <taxon>Bacteria</taxon>
        <taxon>Pseudomonadati</taxon>
        <taxon>Bacteroidota</taxon>
        <taxon>Cytophagia</taxon>
        <taxon>Cytophagales</taxon>
        <taxon>Flammeovirgaceae</taxon>
        <taxon>Flammeovirga</taxon>
    </lineage>
</organism>
<evidence type="ECO:0000256" key="7">
    <source>
        <dbReference type="RuleBase" id="RU000461"/>
    </source>
</evidence>
<keyword evidence="6 7" id="KW-0349">Heme</keyword>
<dbReference type="PROSITE" id="PS00086">
    <property type="entry name" value="CYTOCHROME_P450"/>
    <property type="match status" value="1"/>
</dbReference>
<keyword evidence="5 7" id="KW-0503">Monooxygenase</keyword>
<feature type="binding site" description="axial binding residue" evidence="6">
    <location>
        <position position="424"/>
    </location>
    <ligand>
        <name>heme</name>
        <dbReference type="ChEBI" id="CHEBI:30413"/>
    </ligand>
    <ligandPart>
        <name>Fe</name>
        <dbReference type="ChEBI" id="CHEBI:18248"/>
    </ligandPart>
</feature>